<evidence type="ECO:0000313" key="2">
    <source>
        <dbReference type="EMBL" id="QHN66108.1"/>
    </source>
</evidence>
<feature type="binding site" evidence="1">
    <location>
        <position position="98"/>
    </location>
    <ligand>
        <name>a divalent metal cation</name>
        <dbReference type="ChEBI" id="CHEBI:60240"/>
        <label>2</label>
    </ligand>
</feature>
<dbReference type="EMBL" id="CP029149">
    <property type="protein sequence ID" value="QHN66108.1"/>
    <property type="molecule type" value="Genomic_DNA"/>
</dbReference>
<keyword evidence="3" id="KW-1185">Reference proteome</keyword>
<name>A0A6P1QWX6_9FLAO</name>
<dbReference type="SUPFAM" id="SSF51556">
    <property type="entry name" value="Metallo-dependent hydrolases"/>
    <property type="match status" value="1"/>
</dbReference>
<evidence type="ECO:0000256" key="1">
    <source>
        <dbReference type="PIRSR" id="PIRSR005902-1"/>
    </source>
</evidence>
<dbReference type="PIRSF" id="PIRSF005902">
    <property type="entry name" value="DNase_TatD"/>
    <property type="match status" value="1"/>
</dbReference>
<dbReference type="PANTHER" id="PTHR46124">
    <property type="entry name" value="D-AMINOACYL-TRNA DEACYLASE"/>
    <property type="match status" value="1"/>
</dbReference>
<keyword evidence="2" id="KW-0378">Hydrolase</keyword>
<reference evidence="2 3" key="1">
    <citation type="submission" date="2018-04" db="EMBL/GenBank/DDBJ databases">
        <title>Characteristic and Complete Genome Sequencing of A Novel Member of Infective Endocarditis Causative Bacteria: Bergeyella cardium QL-PH.</title>
        <authorList>
            <person name="Pan H."/>
            <person name="Sun E."/>
            <person name="Zhang Y."/>
        </authorList>
    </citation>
    <scope>NUCLEOTIDE SEQUENCE [LARGE SCALE GENOMIC DNA]</scope>
    <source>
        <strain evidence="2 3">HPQL</strain>
    </source>
</reference>
<dbReference type="PANTHER" id="PTHR46124:SF2">
    <property type="entry name" value="D-AMINOACYL-TRNA DEACYLASE"/>
    <property type="match status" value="1"/>
</dbReference>
<dbReference type="GO" id="GO:0046872">
    <property type="term" value="F:metal ion binding"/>
    <property type="evidence" value="ECO:0007669"/>
    <property type="project" value="UniProtKB-KW"/>
</dbReference>
<accession>A0A6P1QWX6</accession>
<evidence type="ECO:0000313" key="3">
    <source>
        <dbReference type="Proteomes" id="UP000464318"/>
    </source>
</evidence>
<dbReference type="Pfam" id="PF01026">
    <property type="entry name" value="TatD_DNase"/>
    <property type="match status" value="1"/>
</dbReference>
<organism evidence="2 3">
    <name type="scientific">Bergeyella cardium</name>
    <dbReference type="NCBI Taxonomy" id="1585976"/>
    <lineage>
        <taxon>Bacteria</taxon>
        <taxon>Pseudomonadati</taxon>
        <taxon>Bacteroidota</taxon>
        <taxon>Flavobacteriia</taxon>
        <taxon>Flavobacteriales</taxon>
        <taxon>Weeksellaceae</taxon>
        <taxon>Bergeyella</taxon>
    </lineage>
</organism>
<feature type="binding site" evidence="1">
    <location>
        <position position="168"/>
    </location>
    <ligand>
        <name>a divalent metal cation</name>
        <dbReference type="ChEBI" id="CHEBI:60240"/>
        <label>1</label>
    </ligand>
</feature>
<keyword evidence="1" id="KW-0479">Metal-binding</keyword>
<dbReference type="KEGG" id="bcad:DBX24_04310"/>
<dbReference type="InterPro" id="IPR001130">
    <property type="entry name" value="TatD-like"/>
</dbReference>
<dbReference type="Proteomes" id="UP000464318">
    <property type="component" value="Chromosome"/>
</dbReference>
<dbReference type="AlphaFoldDB" id="A0A6P1QWX6"/>
<feature type="binding site" evidence="1">
    <location>
        <position position="120"/>
    </location>
    <ligand>
        <name>a divalent metal cation</name>
        <dbReference type="ChEBI" id="CHEBI:60240"/>
        <label>2</label>
    </ligand>
</feature>
<proteinExistence type="predicted"/>
<dbReference type="GO" id="GO:0016788">
    <property type="term" value="F:hydrolase activity, acting on ester bonds"/>
    <property type="evidence" value="ECO:0007669"/>
    <property type="project" value="InterPro"/>
</dbReference>
<dbReference type="OrthoDB" id="664222at2"/>
<feature type="binding site" evidence="1">
    <location>
        <position position="63"/>
    </location>
    <ligand>
        <name>a divalent metal cation</name>
        <dbReference type="ChEBI" id="CHEBI:60240"/>
        <label>1</label>
    </ligand>
</feature>
<dbReference type="InterPro" id="IPR032466">
    <property type="entry name" value="Metal_Hydrolase"/>
</dbReference>
<protein>
    <submittedName>
        <fullName evidence="2">Hydrolase TatD</fullName>
    </submittedName>
</protein>
<sequence>MFFDFHHHAKDKQGIYNLNFLENPVETAFSVGFHPKDLDFITEKSWEWFKKSSLSAHCLAIGECGLDAFVPTSEKEQEEVFSRQILWANEIQKPVIIHCVRRFSELLRFSKIARVPLIIHGFNKKETIAKGLLDKGFYLSFGRAVLHNLSLQEIVKNTPIDRFFLETDNTDFNIEDLYRKVAALKGISLEDLQEKILQNRLRMGF</sequence>
<gene>
    <name evidence="2" type="ORF">DBX24_04310</name>
</gene>
<dbReference type="Gene3D" id="3.20.20.140">
    <property type="entry name" value="Metal-dependent hydrolases"/>
    <property type="match status" value="1"/>
</dbReference>
<dbReference type="GO" id="GO:0005829">
    <property type="term" value="C:cytosol"/>
    <property type="evidence" value="ECO:0007669"/>
    <property type="project" value="TreeGrafter"/>
</dbReference>